<feature type="region of interest" description="Disordered" evidence="1">
    <location>
        <begin position="1"/>
        <end position="24"/>
    </location>
</feature>
<dbReference type="Pfam" id="PF08241">
    <property type="entry name" value="Methyltransf_11"/>
    <property type="match status" value="1"/>
</dbReference>
<gene>
    <name evidence="3" type="ORF">GBA65_04585</name>
</gene>
<keyword evidence="4" id="KW-1185">Reference proteome</keyword>
<organism evidence="3 4">
    <name type="scientific">Rubrobacter marinus</name>
    <dbReference type="NCBI Taxonomy" id="2653852"/>
    <lineage>
        <taxon>Bacteria</taxon>
        <taxon>Bacillati</taxon>
        <taxon>Actinomycetota</taxon>
        <taxon>Rubrobacteria</taxon>
        <taxon>Rubrobacterales</taxon>
        <taxon>Rubrobacteraceae</taxon>
        <taxon>Rubrobacter</taxon>
    </lineage>
</organism>
<dbReference type="GO" id="GO:0032259">
    <property type="term" value="P:methylation"/>
    <property type="evidence" value="ECO:0007669"/>
    <property type="project" value="UniProtKB-KW"/>
</dbReference>
<keyword evidence="3" id="KW-0808">Transferase</keyword>
<evidence type="ECO:0000259" key="2">
    <source>
        <dbReference type="Pfam" id="PF08241"/>
    </source>
</evidence>
<dbReference type="EMBL" id="CP045121">
    <property type="protein sequence ID" value="QIN77914.1"/>
    <property type="molecule type" value="Genomic_DNA"/>
</dbReference>
<dbReference type="Proteomes" id="UP000502706">
    <property type="component" value="Chromosome"/>
</dbReference>
<evidence type="ECO:0000256" key="1">
    <source>
        <dbReference type="SAM" id="MobiDB-lite"/>
    </source>
</evidence>
<proteinExistence type="predicted"/>
<evidence type="ECO:0000313" key="3">
    <source>
        <dbReference type="EMBL" id="QIN77914.1"/>
    </source>
</evidence>
<dbReference type="AlphaFoldDB" id="A0A6G8PU88"/>
<accession>A0A6G8PU88</accession>
<dbReference type="PANTHER" id="PTHR43464:SF94">
    <property type="entry name" value="MALONYL-[ACYL-CARRIER PROTEIN] O-METHYLTRANSFERASE"/>
    <property type="match status" value="1"/>
</dbReference>
<dbReference type="CDD" id="cd02440">
    <property type="entry name" value="AdoMet_MTases"/>
    <property type="match status" value="1"/>
</dbReference>
<evidence type="ECO:0000313" key="4">
    <source>
        <dbReference type="Proteomes" id="UP000502706"/>
    </source>
</evidence>
<sequence length="300" mass="32919">MRDPGMERGTAVTREGHETSTGQALSGAEWLDVHFEAARPEYEEMLRFVGVARGTRALDAGCGSGGYLPLLSELVGPGGSVHALDLAPENVRLVEERRVSGELPRLVEARVGALTELPYADGSFDALWCANTVQFLGDAELGSALAEFRRVTRPGGIVAVKDVDVTLARLYPASPFLFPHLSEAILRADPDDSQSRGSVRGRELRRWLERSGLREVRQKTFMIERWAPFRPAERRFFGDWLSYLARLAEERGVPGEDLETWRALGDADAPDHPLDRPDAYACEGQVVAVGRVPEAGGRPS</sequence>
<dbReference type="PANTHER" id="PTHR43464">
    <property type="entry name" value="METHYLTRANSFERASE"/>
    <property type="match status" value="1"/>
</dbReference>
<reference evidence="3 4" key="1">
    <citation type="submission" date="2019-10" db="EMBL/GenBank/DDBJ databases">
        <title>Rubrobacter sp nov SCSIO 52915 isolated from a deep-sea sediment in the South China Sea.</title>
        <authorList>
            <person name="Chen R.W."/>
        </authorList>
    </citation>
    <scope>NUCLEOTIDE SEQUENCE [LARGE SCALE GENOMIC DNA]</scope>
    <source>
        <strain evidence="3 4">SCSIO 52915</strain>
    </source>
</reference>
<dbReference type="GO" id="GO:0008757">
    <property type="term" value="F:S-adenosylmethionine-dependent methyltransferase activity"/>
    <property type="evidence" value="ECO:0007669"/>
    <property type="project" value="InterPro"/>
</dbReference>
<name>A0A6G8PU88_9ACTN</name>
<feature type="domain" description="Methyltransferase type 11" evidence="2">
    <location>
        <begin position="58"/>
        <end position="159"/>
    </location>
</feature>
<dbReference type="SUPFAM" id="SSF53335">
    <property type="entry name" value="S-adenosyl-L-methionine-dependent methyltransferases"/>
    <property type="match status" value="1"/>
</dbReference>
<dbReference type="InterPro" id="IPR029063">
    <property type="entry name" value="SAM-dependent_MTases_sf"/>
</dbReference>
<dbReference type="KEGG" id="rmar:GBA65_04585"/>
<keyword evidence="3" id="KW-0489">Methyltransferase</keyword>
<protein>
    <submittedName>
        <fullName evidence="3">Methyltransferase domain-containing protein</fullName>
    </submittedName>
</protein>
<dbReference type="Gene3D" id="3.40.50.150">
    <property type="entry name" value="Vaccinia Virus protein VP39"/>
    <property type="match status" value="1"/>
</dbReference>
<dbReference type="InterPro" id="IPR013216">
    <property type="entry name" value="Methyltransf_11"/>
</dbReference>